<evidence type="ECO:0000313" key="8">
    <source>
        <dbReference type="Proteomes" id="UP000294927"/>
    </source>
</evidence>
<dbReference type="PANTHER" id="PTHR24421">
    <property type="entry name" value="NITRATE/NITRITE SENSOR PROTEIN NARX-RELATED"/>
    <property type="match status" value="1"/>
</dbReference>
<feature type="transmembrane region" description="Helical" evidence="4">
    <location>
        <begin position="12"/>
        <end position="33"/>
    </location>
</feature>
<sequence length="374" mass="39293">MIVRPAEDPTLPLWRAAVILRVLTLLFALGVIFNHREEYARPGLGFAMAGVMVAWTAAITYRYLRPTGRNLLAFSVVDLVVCCGVMTSSWWVLTSAQLHDPTVPLVPTVWVTGVVAAGAIRGGAVGGSVFGGVVAAFNYGVRGYVDTDLTRDLLLLVGIGFVLGLAATSLRRAAAALAEALRVEAATAERERLARSIHDSVLQVLARVRRRGAELGGEAEELAKLAGAQEVALRALVSSAPAASEDGMADLAARLKVLETDRVSVSAPATPVLVPAVMATELTAAVRETLTNVEKHAGDGAKAWVLLEDLGPEIVVSVRDDGVGIPAGRVAEAEREGRMGVAKSLTGRIADLGGTVSLETAPGEGTEWELRVNR</sequence>
<dbReference type="EMBL" id="SOCP01000006">
    <property type="protein sequence ID" value="TDV50792.1"/>
    <property type="molecule type" value="Genomic_DNA"/>
</dbReference>
<dbReference type="AlphaFoldDB" id="A0A4R7VMQ4"/>
<keyword evidence="8" id="KW-1185">Reference proteome</keyword>
<keyword evidence="4" id="KW-0812">Transmembrane</keyword>
<dbReference type="SUPFAM" id="SSF55874">
    <property type="entry name" value="ATPase domain of HSP90 chaperone/DNA topoisomerase II/histidine kinase"/>
    <property type="match status" value="1"/>
</dbReference>
<dbReference type="CDD" id="cd16917">
    <property type="entry name" value="HATPase_UhpB-NarQ-NarX-like"/>
    <property type="match status" value="1"/>
</dbReference>
<dbReference type="Pfam" id="PF19354">
    <property type="entry name" value="DUF5931"/>
    <property type="match status" value="1"/>
</dbReference>
<dbReference type="InterPro" id="IPR050482">
    <property type="entry name" value="Sensor_HK_TwoCompSys"/>
</dbReference>
<feature type="transmembrane region" description="Helical" evidence="4">
    <location>
        <begin position="153"/>
        <end position="170"/>
    </location>
</feature>
<name>A0A4R7VMQ4_9PSEU</name>
<keyword evidence="4" id="KW-1133">Transmembrane helix</keyword>
<dbReference type="InterPro" id="IPR045975">
    <property type="entry name" value="DUF5931"/>
</dbReference>
<feature type="domain" description="DUF5931" evidence="6">
    <location>
        <begin position="11"/>
        <end position="171"/>
    </location>
</feature>
<dbReference type="PANTHER" id="PTHR24421:SF61">
    <property type="entry name" value="OXYGEN SENSOR HISTIDINE KINASE NREB"/>
    <property type="match status" value="1"/>
</dbReference>
<comment type="caution">
    <text evidence="7">The sequence shown here is derived from an EMBL/GenBank/DDBJ whole genome shotgun (WGS) entry which is preliminary data.</text>
</comment>
<dbReference type="NCBIfam" id="NF047322">
    <property type="entry name" value="HK_morpho_MacS"/>
    <property type="match status" value="1"/>
</dbReference>
<dbReference type="GO" id="GO:0016301">
    <property type="term" value="F:kinase activity"/>
    <property type="evidence" value="ECO:0007669"/>
    <property type="project" value="UniProtKB-KW"/>
</dbReference>
<feature type="domain" description="Histidine kinase/HSP90-like ATPase" evidence="5">
    <location>
        <begin position="281"/>
        <end position="372"/>
    </location>
</feature>
<dbReference type="OrthoDB" id="5181554at2"/>
<evidence type="ECO:0000256" key="2">
    <source>
        <dbReference type="ARBA" id="ARBA00022777"/>
    </source>
</evidence>
<gene>
    <name evidence="7" type="ORF">CLV71_106134</name>
</gene>
<keyword evidence="1" id="KW-0808">Transferase</keyword>
<dbReference type="Gene3D" id="3.30.565.10">
    <property type="entry name" value="Histidine kinase-like ATPase, C-terminal domain"/>
    <property type="match status" value="1"/>
</dbReference>
<dbReference type="Proteomes" id="UP000294927">
    <property type="component" value="Unassembled WGS sequence"/>
</dbReference>
<protein>
    <submittedName>
        <fullName evidence="7">Histidine kinase/DNA gyrase B/HSP90-like ATPase</fullName>
    </submittedName>
</protein>
<evidence type="ECO:0000256" key="1">
    <source>
        <dbReference type="ARBA" id="ARBA00022679"/>
    </source>
</evidence>
<dbReference type="RefSeq" id="WP_133904035.1">
    <property type="nucleotide sequence ID" value="NZ_SOCP01000006.1"/>
</dbReference>
<evidence type="ECO:0000256" key="4">
    <source>
        <dbReference type="SAM" id="Phobius"/>
    </source>
</evidence>
<feature type="transmembrane region" description="Helical" evidence="4">
    <location>
        <begin position="45"/>
        <end position="64"/>
    </location>
</feature>
<dbReference type="InterPro" id="IPR003594">
    <property type="entry name" value="HATPase_dom"/>
</dbReference>
<feature type="transmembrane region" description="Helical" evidence="4">
    <location>
        <begin position="113"/>
        <end position="141"/>
    </location>
</feature>
<proteinExistence type="predicted"/>
<feature type="transmembrane region" description="Helical" evidence="4">
    <location>
        <begin position="71"/>
        <end position="93"/>
    </location>
</feature>
<evidence type="ECO:0000259" key="6">
    <source>
        <dbReference type="Pfam" id="PF19354"/>
    </source>
</evidence>
<evidence type="ECO:0000259" key="5">
    <source>
        <dbReference type="Pfam" id="PF02518"/>
    </source>
</evidence>
<keyword evidence="3" id="KW-0902">Two-component regulatory system</keyword>
<evidence type="ECO:0000313" key="7">
    <source>
        <dbReference type="EMBL" id="TDV50792.1"/>
    </source>
</evidence>
<evidence type="ECO:0000256" key="3">
    <source>
        <dbReference type="ARBA" id="ARBA00023012"/>
    </source>
</evidence>
<accession>A0A4R7VMQ4</accession>
<dbReference type="Pfam" id="PF02518">
    <property type="entry name" value="HATPase_c"/>
    <property type="match status" value="1"/>
</dbReference>
<organism evidence="7 8">
    <name type="scientific">Actinophytocola oryzae</name>
    <dbReference type="NCBI Taxonomy" id="502181"/>
    <lineage>
        <taxon>Bacteria</taxon>
        <taxon>Bacillati</taxon>
        <taxon>Actinomycetota</taxon>
        <taxon>Actinomycetes</taxon>
        <taxon>Pseudonocardiales</taxon>
        <taxon>Pseudonocardiaceae</taxon>
    </lineage>
</organism>
<keyword evidence="4" id="KW-0472">Membrane</keyword>
<reference evidence="7 8" key="1">
    <citation type="submission" date="2019-03" db="EMBL/GenBank/DDBJ databases">
        <title>Genomic Encyclopedia of Archaeal and Bacterial Type Strains, Phase II (KMG-II): from individual species to whole genera.</title>
        <authorList>
            <person name="Goeker M."/>
        </authorList>
    </citation>
    <scope>NUCLEOTIDE SEQUENCE [LARGE SCALE GENOMIC DNA]</scope>
    <source>
        <strain evidence="7 8">DSM 45499</strain>
    </source>
</reference>
<dbReference type="InterPro" id="IPR036890">
    <property type="entry name" value="HATPase_C_sf"/>
</dbReference>
<keyword evidence="2 7" id="KW-0418">Kinase</keyword>
<dbReference type="GO" id="GO:0000160">
    <property type="term" value="P:phosphorelay signal transduction system"/>
    <property type="evidence" value="ECO:0007669"/>
    <property type="project" value="UniProtKB-KW"/>
</dbReference>